<comment type="function">
    <text evidence="3">Inhibits all the catalytic activities of DNA gyrase by preventing its interaction with DNA. Acts by binding directly to the C-terminal domain of GyrB, which probably disrupts DNA binding by the gyrase.</text>
</comment>
<name>A0A8J3EEA5_9PROT</name>
<dbReference type="GO" id="GO:0006355">
    <property type="term" value="P:regulation of DNA-templated transcription"/>
    <property type="evidence" value="ECO:0007669"/>
    <property type="project" value="InterPro"/>
</dbReference>
<feature type="binding site" evidence="3">
    <location>
        <position position="39"/>
    </location>
    <ligand>
        <name>Zn(2+)</name>
        <dbReference type="ChEBI" id="CHEBI:29105"/>
    </ligand>
</feature>
<dbReference type="Pfam" id="PF03884">
    <property type="entry name" value="YacG"/>
    <property type="match status" value="1"/>
</dbReference>
<proteinExistence type="inferred from homology"/>
<feature type="binding site" evidence="3">
    <location>
        <position position="23"/>
    </location>
    <ligand>
        <name>Zn(2+)</name>
        <dbReference type="ChEBI" id="CHEBI:29105"/>
    </ligand>
</feature>
<evidence type="ECO:0000256" key="2">
    <source>
        <dbReference type="ARBA" id="ARBA00022833"/>
    </source>
</evidence>
<comment type="subunit">
    <text evidence="3">Interacts with GyrB.</text>
</comment>
<dbReference type="GO" id="GO:0008657">
    <property type="term" value="F:DNA topoisomerase type II (double strand cut, ATP-hydrolyzing) inhibitor activity"/>
    <property type="evidence" value="ECO:0007669"/>
    <property type="project" value="UniProtKB-UniRule"/>
</dbReference>
<dbReference type="Proteomes" id="UP000597507">
    <property type="component" value="Unassembled WGS sequence"/>
</dbReference>
<comment type="cofactor">
    <cofactor evidence="3">
        <name>Zn(2+)</name>
        <dbReference type="ChEBI" id="CHEBI:29105"/>
    </cofactor>
    <text evidence="3">Binds 1 zinc ion.</text>
</comment>
<dbReference type="PANTHER" id="PTHR36150">
    <property type="entry name" value="DNA GYRASE INHIBITOR YACG"/>
    <property type="match status" value="1"/>
</dbReference>
<dbReference type="SUPFAM" id="SSF57716">
    <property type="entry name" value="Glucocorticoid receptor-like (DNA-binding domain)"/>
    <property type="match status" value="1"/>
</dbReference>
<feature type="region of interest" description="Disordered" evidence="4">
    <location>
        <begin position="51"/>
        <end position="73"/>
    </location>
</feature>
<organism evidence="5 6">
    <name type="scientific">Caldovatus sediminis</name>
    <dbReference type="NCBI Taxonomy" id="2041189"/>
    <lineage>
        <taxon>Bacteria</taxon>
        <taxon>Pseudomonadati</taxon>
        <taxon>Pseudomonadota</taxon>
        <taxon>Alphaproteobacteria</taxon>
        <taxon>Acetobacterales</taxon>
        <taxon>Roseomonadaceae</taxon>
        <taxon>Caldovatus</taxon>
    </lineage>
</organism>
<feature type="binding site" evidence="3">
    <location>
        <position position="35"/>
    </location>
    <ligand>
        <name>Zn(2+)</name>
        <dbReference type="ChEBI" id="CHEBI:29105"/>
    </ligand>
</feature>
<dbReference type="GO" id="GO:0008270">
    <property type="term" value="F:zinc ion binding"/>
    <property type="evidence" value="ECO:0007669"/>
    <property type="project" value="UniProtKB-UniRule"/>
</dbReference>
<feature type="binding site" evidence="3">
    <location>
        <position position="20"/>
    </location>
    <ligand>
        <name>Zn(2+)</name>
        <dbReference type="ChEBI" id="CHEBI:29105"/>
    </ligand>
</feature>
<comment type="similarity">
    <text evidence="3">Belongs to the DNA gyrase inhibitor YacG family.</text>
</comment>
<dbReference type="InterPro" id="IPR013088">
    <property type="entry name" value="Znf_NHR/GATA"/>
</dbReference>
<accession>A0A8J3EEA5</accession>
<evidence type="ECO:0000256" key="1">
    <source>
        <dbReference type="ARBA" id="ARBA00022723"/>
    </source>
</evidence>
<dbReference type="RefSeq" id="WP_188904010.1">
    <property type="nucleotide sequence ID" value="NZ_BMKS01000023.1"/>
</dbReference>
<keyword evidence="1 3" id="KW-0479">Metal-binding</keyword>
<evidence type="ECO:0000256" key="4">
    <source>
        <dbReference type="SAM" id="MobiDB-lite"/>
    </source>
</evidence>
<evidence type="ECO:0000313" key="5">
    <source>
        <dbReference type="EMBL" id="GGG50983.1"/>
    </source>
</evidence>
<keyword evidence="6" id="KW-1185">Reference proteome</keyword>
<dbReference type="EMBL" id="BMKS01000023">
    <property type="protein sequence ID" value="GGG50983.1"/>
    <property type="molecule type" value="Genomic_DNA"/>
</dbReference>
<dbReference type="AlphaFoldDB" id="A0A8J3EEA5"/>
<dbReference type="Gene3D" id="3.30.50.10">
    <property type="entry name" value="Erythroid Transcription Factor GATA-1, subunit A"/>
    <property type="match status" value="1"/>
</dbReference>
<dbReference type="HAMAP" id="MF_00649">
    <property type="entry name" value="DNA_gyrase_inhibitor_YacG"/>
    <property type="match status" value="1"/>
</dbReference>
<reference evidence="5 6" key="1">
    <citation type="journal article" date="2014" name="Int. J. Syst. Evol. Microbiol.">
        <title>Complete genome sequence of Corynebacterium casei LMG S-19264T (=DSM 44701T), isolated from a smear-ripened cheese.</title>
        <authorList>
            <consortium name="US DOE Joint Genome Institute (JGI-PGF)"/>
            <person name="Walter F."/>
            <person name="Albersmeier A."/>
            <person name="Kalinowski J."/>
            <person name="Ruckert C."/>
        </authorList>
    </citation>
    <scope>NUCLEOTIDE SEQUENCE [LARGE SCALE GENOMIC DNA]</scope>
    <source>
        <strain evidence="5 6">CGMCC 1.16330</strain>
    </source>
</reference>
<gene>
    <name evidence="3" type="primary">yacG</name>
    <name evidence="5" type="ORF">GCM10010964_42800</name>
</gene>
<comment type="caution">
    <text evidence="5">The sequence shown here is derived from an EMBL/GenBank/DDBJ whole genome shotgun (WGS) entry which is preliminary data.</text>
</comment>
<sequence length="73" mass="7824">MGEADGGGPGRPARRPVERCPVCGRAPAPPHRPFCSARCARIDLGRWLTGAYAIPTEEGPRTPGRAEDGEQER</sequence>
<dbReference type="PANTHER" id="PTHR36150:SF1">
    <property type="entry name" value="DNA GYRASE INHIBITOR YACG"/>
    <property type="match status" value="1"/>
</dbReference>
<keyword evidence="2 3" id="KW-0862">Zinc</keyword>
<dbReference type="InterPro" id="IPR005584">
    <property type="entry name" value="DNA_gyrase_inhibitor_YacG"/>
</dbReference>
<evidence type="ECO:0000256" key="3">
    <source>
        <dbReference type="HAMAP-Rule" id="MF_00649"/>
    </source>
</evidence>
<feature type="compositionally biased region" description="Basic and acidic residues" evidence="4">
    <location>
        <begin position="58"/>
        <end position="73"/>
    </location>
</feature>
<evidence type="ECO:0000313" key="6">
    <source>
        <dbReference type="Proteomes" id="UP000597507"/>
    </source>
</evidence>
<protein>
    <recommendedName>
        <fullName evidence="3">DNA gyrase inhibitor YacG</fullName>
    </recommendedName>
</protein>